<dbReference type="InterPro" id="IPR003960">
    <property type="entry name" value="ATPase_AAA_CS"/>
</dbReference>
<dbReference type="Pfam" id="PF00004">
    <property type="entry name" value="AAA"/>
    <property type="match status" value="1"/>
</dbReference>
<evidence type="ECO:0000256" key="13">
    <source>
        <dbReference type="ARBA" id="ARBA00023136"/>
    </source>
</evidence>
<evidence type="ECO:0000256" key="11">
    <source>
        <dbReference type="ARBA" id="ARBA00022989"/>
    </source>
</evidence>
<sequence length="694" mass="75955">MNKLNKQKRKTSMWVWIVLVLVIAITAIVISLTLKGSVEKQNLAWMAGQVGLNTKFDKLAMLNGDNGTVTIKGVYLNAKGNWIQFSISTSQWQLVKDSTPGLTQLLATASVAPKGVGFGSVLISFLPLLIIILIYVAMFKAMAKGGAGGANIFGMGKNRAHQIRTNVKFSDVGGIQEEKTELIELVDYFKNSKRYSEAGAKAPKGVLLEGPPGTGKTLLAKAVAGEAGVPFFSISGSEFEEMFAGVGASRVRDMFAEAKKAAPCIIFIDEIDAVGSKRFGPMGARGNEQTLNQLLVEMDGFDTNSGVIVMGATNRADVLDSALLRPGRFDRVIQVSLPDIREREEILKLHSRGKKISSKVNWHNIASRTPGFSGAQLANVLNEAAILMVRENKTEIGLVEIDEAIDRVVGGPAKKTRAMSQRDKSIVSYHESGHALVGLKLENANKVQKVTIIPRGNAGGYTISTPKEEQVFSSKKDLVAMIAGYLGGRAAEEIVFGADHVTTGAHDDLDKATNIARKMVVQFGMSKLGMTKYLTMSEEAYGKLEGTYSDETATKIDHAIQEILDESYKEALRIINDNRDELELLAESLRTLETITAEQIEYIDQEMKLPAEVLVEKERNLNEERKREAGDIFEVDLTDVKVIEEKDSEMIEKTNKTEKTDEVIDVEVSPITEAEVVEEPKPSNNDDNKDEPQL</sequence>
<dbReference type="PANTHER" id="PTHR23076">
    <property type="entry name" value="METALLOPROTEASE M41 FTSH"/>
    <property type="match status" value="1"/>
</dbReference>
<feature type="binding site" evidence="15">
    <location>
        <position position="508"/>
    </location>
    <ligand>
        <name>Zn(2+)</name>
        <dbReference type="ChEBI" id="CHEBI:29105"/>
        <note>catalytic</note>
    </ligand>
</feature>
<dbReference type="PANTHER" id="PTHR23076:SF97">
    <property type="entry name" value="ATP-DEPENDENT ZINC METALLOPROTEASE YME1L1"/>
    <property type="match status" value="1"/>
</dbReference>
<dbReference type="InterPro" id="IPR027417">
    <property type="entry name" value="P-loop_NTPase"/>
</dbReference>
<keyword evidence="10 15" id="KW-0067">ATP-binding</keyword>
<dbReference type="InterPro" id="IPR003593">
    <property type="entry name" value="AAA+_ATPase"/>
</dbReference>
<dbReference type="HAMAP" id="MF_01458">
    <property type="entry name" value="FtsH"/>
    <property type="match status" value="1"/>
</dbReference>
<comment type="similarity">
    <text evidence="2 15">In the C-terminal section; belongs to the peptidase M41 family.</text>
</comment>
<dbReference type="GO" id="GO:0004222">
    <property type="term" value="F:metalloendopeptidase activity"/>
    <property type="evidence" value="ECO:0007669"/>
    <property type="project" value="InterPro"/>
</dbReference>
<evidence type="ECO:0000256" key="2">
    <source>
        <dbReference type="ARBA" id="ARBA00010044"/>
    </source>
</evidence>
<evidence type="ECO:0000256" key="10">
    <source>
        <dbReference type="ARBA" id="ARBA00022840"/>
    </source>
</evidence>
<dbReference type="NCBIfam" id="TIGR01241">
    <property type="entry name" value="FtsH_fam"/>
    <property type="match status" value="1"/>
</dbReference>
<dbReference type="FunFam" id="3.40.50.300:FF:000001">
    <property type="entry name" value="ATP-dependent zinc metalloprotease FtsH"/>
    <property type="match status" value="1"/>
</dbReference>
<feature type="transmembrane region" description="Helical" evidence="15">
    <location>
        <begin position="12"/>
        <end position="34"/>
    </location>
</feature>
<feature type="region of interest" description="Disordered" evidence="17">
    <location>
        <begin position="652"/>
        <end position="694"/>
    </location>
</feature>
<dbReference type="GO" id="GO:0008270">
    <property type="term" value="F:zinc ion binding"/>
    <property type="evidence" value="ECO:0007669"/>
    <property type="project" value="UniProtKB-UniRule"/>
</dbReference>
<feature type="compositionally biased region" description="Basic and acidic residues" evidence="17">
    <location>
        <begin position="678"/>
        <end position="694"/>
    </location>
</feature>
<keyword evidence="18" id="KW-0132">Cell division</keyword>
<evidence type="ECO:0000256" key="16">
    <source>
        <dbReference type="RuleBase" id="RU003651"/>
    </source>
</evidence>
<dbReference type="SUPFAM" id="SSF52540">
    <property type="entry name" value="P-loop containing nucleoside triphosphate hydrolases"/>
    <property type="match status" value="1"/>
</dbReference>
<dbReference type="GO" id="GO:0006508">
    <property type="term" value="P:proteolysis"/>
    <property type="evidence" value="ECO:0007669"/>
    <property type="project" value="UniProtKB-KW"/>
</dbReference>
<keyword evidence="18" id="KW-0131">Cell cycle</keyword>
<keyword evidence="6 15" id="KW-0479">Metal-binding</keyword>
<reference evidence="18 19" key="1">
    <citation type="submission" date="2017-11" db="EMBL/GenBank/DDBJ databases">
        <title>Genome sequence of Entomoplasma freundtii BARC 318 (ATCC 51999).</title>
        <authorList>
            <person name="Lo W.-S."/>
            <person name="Gasparich G.E."/>
            <person name="Kuo C.-H."/>
        </authorList>
    </citation>
    <scope>NUCLEOTIDE SEQUENCE [LARGE SCALE GENOMIC DNA]</scope>
    <source>
        <strain evidence="18 19">BARC 318</strain>
    </source>
</reference>
<dbReference type="CDD" id="cd19501">
    <property type="entry name" value="RecA-like_FtsH"/>
    <property type="match status" value="1"/>
</dbReference>
<keyword evidence="9 15" id="KW-0862">Zinc</keyword>
<evidence type="ECO:0000256" key="5">
    <source>
        <dbReference type="ARBA" id="ARBA00022692"/>
    </source>
</evidence>
<keyword evidence="3 15" id="KW-1003">Cell membrane</keyword>
<dbReference type="EC" id="3.4.24.-" evidence="15"/>
<evidence type="ECO:0000256" key="7">
    <source>
        <dbReference type="ARBA" id="ARBA00022741"/>
    </source>
</evidence>
<feature type="binding site" evidence="15">
    <location>
        <position position="430"/>
    </location>
    <ligand>
        <name>Zn(2+)</name>
        <dbReference type="ChEBI" id="CHEBI:29105"/>
        <note>catalytic</note>
    </ligand>
</feature>
<dbReference type="FunFam" id="1.10.8.60:FF:000001">
    <property type="entry name" value="ATP-dependent zinc metalloprotease FtsH"/>
    <property type="match status" value="1"/>
</dbReference>
<feature type="binding site" evidence="15">
    <location>
        <begin position="210"/>
        <end position="217"/>
    </location>
    <ligand>
        <name>ATP</name>
        <dbReference type="ChEBI" id="CHEBI:30616"/>
    </ligand>
</feature>
<comment type="similarity">
    <text evidence="16">Belongs to the AAA ATPase family.</text>
</comment>
<gene>
    <name evidence="15 18" type="primary">ftsH</name>
    <name evidence="18" type="ORF">EFREU_v1c06960</name>
</gene>
<organism evidence="18 19">
    <name type="scientific">Entomoplasma freundtii</name>
    <dbReference type="NCBI Taxonomy" id="74700"/>
    <lineage>
        <taxon>Bacteria</taxon>
        <taxon>Bacillati</taxon>
        <taxon>Mycoplasmatota</taxon>
        <taxon>Mollicutes</taxon>
        <taxon>Entomoplasmatales</taxon>
        <taxon>Entomoplasmataceae</taxon>
        <taxon>Entomoplasma</taxon>
    </lineage>
</organism>
<dbReference type="SMART" id="SM00382">
    <property type="entry name" value="AAA"/>
    <property type="match status" value="1"/>
</dbReference>
<dbReference type="GO" id="GO:0005886">
    <property type="term" value="C:plasma membrane"/>
    <property type="evidence" value="ECO:0007669"/>
    <property type="project" value="UniProtKB-SubCell"/>
</dbReference>
<feature type="transmembrane region" description="Helical" evidence="15">
    <location>
        <begin position="116"/>
        <end position="137"/>
    </location>
</feature>
<evidence type="ECO:0000256" key="3">
    <source>
        <dbReference type="ARBA" id="ARBA00022475"/>
    </source>
</evidence>
<dbReference type="InterPro" id="IPR037219">
    <property type="entry name" value="Peptidase_M41-like"/>
</dbReference>
<dbReference type="KEGG" id="efr:EFREU_v1c06960"/>
<dbReference type="GO" id="GO:0030163">
    <property type="term" value="P:protein catabolic process"/>
    <property type="evidence" value="ECO:0007669"/>
    <property type="project" value="UniProtKB-UniRule"/>
</dbReference>
<dbReference type="EMBL" id="CP024962">
    <property type="protein sequence ID" value="ATZ16716.1"/>
    <property type="molecule type" value="Genomic_DNA"/>
</dbReference>
<dbReference type="Gene3D" id="3.40.50.300">
    <property type="entry name" value="P-loop containing nucleotide triphosphate hydrolases"/>
    <property type="match status" value="1"/>
</dbReference>
<feature type="active site" evidence="15">
    <location>
        <position position="431"/>
    </location>
</feature>
<comment type="subcellular location">
    <subcellularLocation>
        <location evidence="15">Cell membrane</location>
        <topology evidence="15">Multi-pass membrane protein</topology>
        <orientation evidence="15">Cytoplasmic side</orientation>
    </subcellularLocation>
    <subcellularLocation>
        <location evidence="1">Membrane</location>
    </subcellularLocation>
</comment>
<evidence type="ECO:0000313" key="18">
    <source>
        <dbReference type="EMBL" id="ATZ16716.1"/>
    </source>
</evidence>
<dbReference type="InterPro" id="IPR041569">
    <property type="entry name" value="AAA_lid_3"/>
</dbReference>
<evidence type="ECO:0000256" key="12">
    <source>
        <dbReference type="ARBA" id="ARBA00023049"/>
    </source>
</evidence>
<keyword evidence="4 15" id="KW-0645">Protease</keyword>
<evidence type="ECO:0000256" key="14">
    <source>
        <dbReference type="ARBA" id="ARBA00061570"/>
    </source>
</evidence>
<evidence type="ECO:0000256" key="17">
    <source>
        <dbReference type="SAM" id="MobiDB-lite"/>
    </source>
</evidence>
<dbReference type="FunFam" id="1.20.58.760:FF:000001">
    <property type="entry name" value="ATP-dependent zinc metalloprotease FtsH"/>
    <property type="match status" value="1"/>
</dbReference>
<dbReference type="InterPro" id="IPR003959">
    <property type="entry name" value="ATPase_AAA_core"/>
</dbReference>
<dbReference type="PROSITE" id="PS00674">
    <property type="entry name" value="AAA"/>
    <property type="match status" value="1"/>
</dbReference>
<keyword evidence="13 15" id="KW-0472">Membrane</keyword>
<comment type="cofactor">
    <cofactor evidence="15">
        <name>Zn(2+)</name>
        <dbReference type="ChEBI" id="CHEBI:29105"/>
    </cofactor>
    <text evidence="15">Binds 1 zinc ion per subunit.</text>
</comment>
<evidence type="ECO:0000256" key="1">
    <source>
        <dbReference type="ARBA" id="ARBA00004370"/>
    </source>
</evidence>
<dbReference type="AlphaFoldDB" id="A0A2K8NT30"/>
<evidence type="ECO:0000256" key="15">
    <source>
        <dbReference type="HAMAP-Rule" id="MF_01458"/>
    </source>
</evidence>
<feature type="binding site" evidence="15">
    <location>
        <position position="434"/>
    </location>
    <ligand>
        <name>Zn(2+)</name>
        <dbReference type="ChEBI" id="CHEBI:29105"/>
        <note>catalytic</note>
    </ligand>
</feature>
<dbReference type="GO" id="GO:0051301">
    <property type="term" value="P:cell division"/>
    <property type="evidence" value="ECO:0007669"/>
    <property type="project" value="UniProtKB-KW"/>
</dbReference>
<comment type="similarity">
    <text evidence="14 15">In the central section; belongs to the AAA ATPase family.</text>
</comment>
<keyword evidence="19" id="KW-1185">Reference proteome</keyword>
<keyword evidence="12 15" id="KW-0482">Metalloprotease</keyword>
<dbReference type="Pfam" id="PF17862">
    <property type="entry name" value="AAA_lid_3"/>
    <property type="match status" value="1"/>
</dbReference>
<keyword evidence="7 15" id="KW-0547">Nucleotide-binding</keyword>
<dbReference type="Gene3D" id="1.10.8.60">
    <property type="match status" value="1"/>
</dbReference>
<dbReference type="GO" id="GO:0005524">
    <property type="term" value="F:ATP binding"/>
    <property type="evidence" value="ECO:0007669"/>
    <property type="project" value="UniProtKB-UniRule"/>
</dbReference>
<dbReference type="Gene3D" id="1.20.58.760">
    <property type="entry name" value="Peptidase M41"/>
    <property type="match status" value="1"/>
</dbReference>
<dbReference type="SUPFAM" id="SSF140990">
    <property type="entry name" value="FtsH protease domain-like"/>
    <property type="match status" value="1"/>
</dbReference>
<dbReference type="InterPro" id="IPR005936">
    <property type="entry name" value="FtsH"/>
</dbReference>
<accession>A0A2K8NT30</accession>
<keyword evidence="11 15" id="KW-1133">Transmembrane helix</keyword>
<keyword evidence="5 15" id="KW-0812">Transmembrane</keyword>
<feature type="compositionally biased region" description="Basic and acidic residues" evidence="17">
    <location>
        <begin position="652"/>
        <end position="662"/>
    </location>
</feature>
<name>A0A2K8NT30_9MOLU</name>
<dbReference type="InterPro" id="IPR000642">
    <property type="entry name" value="Peptidase_M41"/>
</dbReference>
<comment type="subunit">
    <text evidence="15">Homohexamer.</text>
</comment>
<proteinExistence type="inferred from homology"/>
<evidence type="ECO:0000256" key="6">
    <source>
        <dbReference type="ARBA" id="ARBA00022723"/>
    </source>
</evidence>
<dbReference type="GO" id="GO:0016887">
    <property type="term" value="F:ATP hydrolysis activity"/>
    <property type="evidence" value="ECO:0007669"/>
    <property type="project" value="UniProtKB-UniRule"/>
</dbReference>
<dbReference type="Proteomes" id="UP000232222">
    <property type="component" value="Chromosome"/>
</dbReference>
<comment type="function">
    <text evidence="15">Acts as a processive, ATP-dependent zinc metallopeptidase for both cytoplasmic and membrane proteins. Plays a role in the quality control of integral membrane proteins.</text>
</comment>
<dbReference type="GO" id="GO:0004176">
    <property type="term" value="F:ATP-dependent peptidase activity"/>
    <property type="evidence" value="ECO:0007669"/>
    <property type="project" value="InterPro"/>
</dbReference>
<protein>
    <recommendedName>
        <fullName evidence="15">ATP-dependent zinc metalloprotease FtsH</fullName>
        <ecNumber evidence="15">3.4.24.-</ecNumber>
    </recommendedName>
</protein>
<evidence type="ECO:0000256" key="8">
    <source>
        <dbReference type="ARBA" id="ARBA00022801"/>
    </source>
</evidence>
<dbReference type="Pfam" id="PF01434">
    <property type="entry name" value="Peptidase_M41"/>
    <property type="match status" value="1"/>
</dbReference>
<evidence type="ECO:0000313" key="19">
    <source>
        <dbReference type="Proteomes" id="UP000232222"/>
    </source>
</evidence>
<keyword evidence="8 15" id="KW-0378">Hydrolase</keyword>
<evidence type="ECO:0000256" key="9">
    <source>
        <dbReference type="ARBA" id="ARBA00022833"/>
    </source>
</evidence>
<evidence type="ECO:0000256" key="4">
    <source>
        <dbReference type="ARBA" id="ARBA00022670"/>
    </source>
</evidence>